<keyword evidence="2" id="KW-1133">Transmembrane helix</keyword>
<protein>
    <submittedName>
        <fullName evidence="3">Uncharacterized protein</fullName>
    </submittedName>
</protein>
<sequence>MPAFAIPNAAGAFDAASLAIRNPNAQPNPNPAYSPYDDAIARSLASRDIVQGIIPTYYRNDGPGTGAVVGIVLGSVAGFILLTWLLYSLTNSSRNRISAEEEIVVRRPRRNSTSHRSRRGSRSEVREVREYDRSPRRSGGRSAVIVEERRTTRPRSIVVDERSRSRVPGDDVVEVIEEHDEYRERRARRSGGYR</sequence>
<name>A0AAN6LUD7_9PLEO</name>
<proteinExistence type="predicted"/>
<feature type="region of interest" description="Disordered" evidence="1">
    <location>
        <begin position="107"/>
        <end position="147"/>
    </location>
</feature>
<organism evidence="3 4">
    <name type="scientific">Pseudopithomyces chartarum</name>
    <dbReference type="NCBI Taxonomy" id="1892770"/>
    <lineage>
        <taxon>Eukaryota</taxon>
        <taxon>Fungi</taxon>
        <taxon>Dikarya</taxon>
        <taxon>Ascomycota</taxon>
        <taxon>Pezizomycotina</taxon>
        <taxon>Dothideomycetes</taxon>
        <taxon>Pleosporomycetidae</taxon>
        <taxon>Pleosporales</taxon>
        <taxon>Massarineae</taxon>
        <taxon>Didymosphaeriaceae</taxon>
        <taxon>Pseudopithomyces</taxon>
    </lineage>
</organism>
<reference evidence="3 4" key="1">
    <citation type="submission" date="2021-02" db="EMBL/GenBank/DDBJ databases">
        <title>Genome assembly of Pseudopithomyces chartarum.</title>
        <authorList>
            <person name="Jauregui R."/>
            <person name="Singh J."/>
            <person name="Voisey C."/>
        </authorList>
    </citation>
    <scope>NUCLEOTIDE SEQUENCE [LARGE SCALE GENOMIC DNA]</scope>
    <source>
        <strain evidence="3 4">AGR01</strain>
    </source>
</reference>
<keyword evidence="4" id="KW-1185">Reference proteome</keyword>
<feature type="transmembrane region" description="Helical" evidence="2">
    <location>
        <begin position="67"/>
        <end position="87"/>
    </location>
</feature>
<gene>
    <name evidence="3" type="ORF">GRF29_96g447621</name>
</gene>
<dbReference type="AlphaFoldDB" id="A0AAN6LUD7"/>
<dbReference type="EMBL" id="WVTA01000008">
    <property type="protein sequence ID" value="KAK3207803.1"/>
    <property type="molecule type" value="Genomic_DNA"/>
</dbReference>
<keyword evidence="2" id="KW-0472">Membrane</keyword>
<feature type="compositionally biased region" description="Basic and acidic residues" evidence="1">
    <location>
        <begin position="121"/>
        <end position="135"/>
    </location>
</feature>
<evidence type="ECO:0000256" key="1">
    <source>
        <dbReference type="SAM" id="MobiDB-lite"/>
    </source>
</evidence>
<keyword evidence="2" id="KW-0812">Transmembrane</keyword>
<dbReference type="Proteomes" id="UP001280581">
    <property type="component" value="Unassembled WGS sequence"/>
</dbReference>
<evidence type="ECO:0000313" key="4">
    <source>
        <dbReference type="Proteomes" id="UP001280581"/>
    </source>
</evidence>
<comment type="caution">
    <text evidence="3">The sequence shown here is derived from an EMBL/GenBank/DDBJ whole genome shotgun (WGS) entry which is preliminary data.</text>
</comment>
<evidence type="ECO:0000256" key="2">
    <source>
        <dbReference type="SAM" id="Phobius"/>
    </source>
</evidence>
<evidence type="ECO:0000313" key="3">
    <source>
        <dbReference type="EMBL" id="KAK3207803.1"/>
    </source>
</evidence>
<accession>A0AAN6LUD7</accession>
<feature type="compositionally biased region" description="Basic residues" evidence="1">
    <location>
        <begin position="107"/>
        <end position="120"/>
    </location>
</feature>